<dbReference type="AlphaFoldDB" id="G9XIV3"/>
<evidence type="ECO:0000313" key="3">
    <source>
        <dbReference type="Proteomes" id="UP000004416"/>
    </source>
</evidence>
<feature type="transmembrane region" description="Helical" evidence="1">
    <location>
        <begin position="250"/>
        <end position="269"/>
    </location>
</feature>
<dbReference type="EMBL" id="AFZX01000021">
    <property type="protein sequence ID" value="EHL08381.1"/>
    <property type="molecule type" value="Genomic_DNA"/>
</dbReference>
<sequence length="379" mass="41234">MPKEDEVKKNLYKYIVLGIIYIAFSFISSSHICLAAAEISSSPSEKQEKMVRARIISIDLQKHQNSAQSVELITLEGAHKQQRFVTSFYATGIFYGITLRENDEVFVTLFLNGDGAVEKVSITEIARDKYMTYLLLGFIGLLVLIGGSKGIRAILSLLATYFAIIYVLFPLILQGYDPTYITIGLCSVIAIFTLLLVGGHNKKTFAALIGTLCGLCAAAYLTITIGDLAHFTGAIDEDSYLLEYLPQDSIFSYQGLFFAGIIIGSLGAVMDVSMSIASAVNELKEKTYSLSSFQLIKAGMNVGKDTIGTMANTLILAYTGGSIYMLLLLSAENISLHQLINREIIASEILRSMAGSIGLTITVPITAIVAGLLFQRQHP</sequence>
<gene>
    <name evidence="2" type="ORF">HMPREF0322_00879</name>
</gene>
<feature type="transmembrane region" description="Helical" evidence="1">
    <location>
        <begin position="307"/>
        <end position="329"/>
    </location>
</feature>
<organism evidence="2 3">
    <name type="scientific">Desulfitobacterium hafniense DP7</name>
    <dbReference type="NCBI Taxonomy" id="537010"/>
    <lineage>
        <taxon>Bacteria</taxon>
        <taxon>Bacillati</taxon>
        <taxon>Bacillota</taxon>
        <taxon>Clostridia</taxon>
        <taxon>Eubacteriales</taxon>
        <taxon>Desulfitobacteriaceae</taxon>
        <taxon>Desulfitobacterium</taxon>
    </lineage>
</organism>
<dbReference type="Proteomes" id="UP000004416">
    <property type="component" value="Unassembled WGS sequence"/>
</dbReference>
<keyword evidence="1" id="KW-0472">Membrane</keyword>
<dbReference type="HOGENOM" id="CLU_028166_4_0_9"/>
<evidence type="ECO:0000313" key="2">
    <source>
        <dbReference type="EMBL" id="EHL08381.1"/>
    </source>
</evidence>
<keyword evidence="1" id="KW-1133">Transmembrane helix</keyword>
<feature type="transmembrane region" description="Helical" evidence="1">
    <location>
        <begin position="130"/>
        <end position="147"/>
    </location>
</feature>
<dbReference type="InterPro" id="IPR012507">
    <property type="entry name" value="YibE_F"/>
</dbReference>
<feature type="transmembrane region" description="Helical" evidence="1">
    <location>
        <begin position="179"/>
        <end position="198"/>
    </location>
</feature>
<dbReference type="PANTHER" id="PTHR41771">
    <property type="entry name" value="MEMBRANE PROTEIN-RELATED"/>
    <property type="match status" value="1"/>
</dbReference>
<feature type="transmembrane region" description="Helical" evidence="1">
    <location>
        <begin position="205"/>
        <end position="230"/>
    </location>
</feature>
<accession>G9XIV3</accession>
<feature type="transmembrane region" description="Helical" evidence="1">
    <location>
        <begin position="349"/>
        <end position="374"/>
    </location>
</feature>
<dbReference type="Pfam" id="PF07907">
    <property type="entry name" value="YibE_F"/>
    <property type="match status" value="1"/>
</dbReference>
<dbReference type="PANTHER" id="PTHR41771:SF1">
    <property type="entry name" value="MEMBRANE PROTEIN"/>
    <property type="match status" value="1"/>
</dbReference>
<comment type="caution">
    <text evidence="2">The sequence shown here is derived from an EMBL/GenBank/DDBJ whole genome shotgun (WGS) entry which is preliminary data.</text>
</comment>
<reference evidence="2 3" key="1">
    <citation type="submission" date="2011-08" db="EMBL/GenBank/DDBJ databases">
        <authorList>
            <person name="Weinstock G."/>
            <person name="Sodergren E."/>
            <person name="Clifton S."/>
            <person name="Fulton L."/>
            <person name="Fulton B."/>
            <person name="Courtney L."/>
            <person name="Fronick C."/>
            <person name="Harrison M."/>
            <person name="Strong C."/>
            <person name="Farmer C."/>
            <person name="Delahaunty K."/>
            <person name="Markovic C."/>
            <person name="Hall O."/>
            <person name="Minx P."/>
            <person name="Tomlinson C."/>
            <person name="Mitreva M."/>
            <person name="Hou S."/>
            <person name="Chen J."/>
            <person name="Wollam A."/>
            <person name="Pepin K.H."/>
            <person name="Johnson M."/>
            <person name="Bhonagiri V."/>
            <person name="Zhang X."/>
            <person name="Suruliraj S."/>
            <person name="Warren W."/>
            <person name="Chinwalla A."/>
            <person name="Mardis E.R."/>
            <person name="Wilson R.K."/>
        </authorList>
    </citation>
    <scope>NUCLEOTIDE SEQUENCE [LARGE SCALE GENOMIC DNA]</scope>
    <source>
        <strain evidence="2 3">DP7</strain>
    </source>
</reference>
<name>G9XIV3_DESHA</name>
<feature type="transmembrane region" description="Helical" evidence="1">
    <location>
        <begin position="154"/>
        <end position="173"/>
    </location>
</feature>
<evidence type="ECO:0000256" key="1">
    <source>
        <dbReference type="SAM" id="Phobius"/>
    </source>
</evidence>
<keyword evidence="1" id="KW-0812">Transmembrane</keyword>
<protein>
    <submittedName>
        <fullName evidence="2">YibE/F-like protein</fullName>
    </submittedName>
</protein>
<proteinExistence type="predicted"/>
<feature type="transmembrane region" description="Helical" evidence="1">
    <location>
        <begin position="12"/>
        <end position="37"/>
    </location>
</feature>